<feature type="compositionally biased region" description="Polar residues" evidence="2">
    <location>
        <begin position="170"/>
        <end position="182"/>
    </location>
</feature>
<dbReference type="EMBL" id="JAMRDG010000001">
    <property type="protein sequence ID" value="KAJ3708545.1"/>
    <property type="molecule type" value="Genomic_DNA"/>
</dbReference>
<dbReference type="PANTHER" id="PTHR46992:SF1">
    <property type="entry name" value="GYF DOMAIN-CONTAINING PROTEIN"/>
    <property type="match status" value="1"/>
</dbReference>
<dbReference type="Proteomes" id="UP001210211">
    <property type="component" value="Unassembled WGS sequence"/>
</dbReference>
<dbReference type="PANTHER" id="PTHR46992">
    <property type="entry name" value="GYF DOMAIN-CONTAINING PROTEIN"/>
    <property type="match status" value="1"/>
</dbReference>
<sequence length="1365" mass="152954">MAEGKLDRALDLSSDESLRGKGSLSVGLEEEKATLGFVDEFKDQQSSENIPLSPQWLYAKPTEIKDGRPQNLPEVPQENKRERRRSMLETENSQSTRRWREEERETGLLGRRGDRPKKESDPPARNPNPGNATKWSSRWGPDDHRDKERETQIRQDKKPVDVPEKEQHEANPNPNSNPNTEKFATRPLAETDSRDKWRPRHRQEGPVGTYRVAPGFGSERGGAARQEPTTNVGFAAGRGRSTSSLGHVGPIGASPMSRGGGDNVGKISFRYPRGRLLDIYRKNRFIKGNNEDAHVGFEAVPSVTLPSEVSPLAFLEPDNEEKVTLEEIYKGNLTSSGTDPRNADPSKKQNFSRIESSFLSLGEEKYTRPTTVGISNPELDANQHTLDIGLVEDPFSEFTEKSTSKSEAQEVGRFESSVNLPDDSSLLFDTPVIQYKPEYLEKSPSPPLEEVSLYYQDPQGGIQGPFLGIDIISWYQEGYFGLDLPVCPTDAPEGTPYRPLGELLPQLRQKMQSIEVSAPVPVVTNNDAGITKPLGGSSEHNNSNELAPDESEVQLEGGVGWVPQPKQVDPVAVSRFGEQWPQGASTGMENEEVIYVGRPKSSMGTSQAIKQTSENTDSPPRTSSNEPLYGAMSEVGDSSQLLPHYNLQVPRSATPSNDNINPLGLLWSELESSQSKHPLSSSLPPNYRKPDPLKDLNLQPRMHHSELETSHYTLEEKLLSEQLQRQQLQQLQQEQLFARAHGGRSQAAELEQLFKLQYELEQQRKLQLQQERLQQERLQQERLQQERLIQERARREQQMMMRQQQQQIQEQLLLEQMLQQQLQQERLQQERLQEQQMLREQQFLNELQRAQHIQRQQQDAAIEQLIQAKFGPASQRQIISPSIEQQLLLGLQQRDPIQAQQLALALRQQQEQQRLEEEIMLRGVRPTGPSAHHAPSLHRSGSSRMSQLERSLSLHEQLQSMERSMSLNAGLNAPSPRNVEFAQTLAQLELQERQLQERQLRERQLQERQQRAMFGSPGGHLDQFWPDANSNSGAAQLERSLIESHLSHQLQLEAENKMRVRKPGSGLEDAHLWGPQEVLNDVMYHQNMPLQSPHGSYKDSSLLFNPNPSPNTNSVLSMEAMQSGIRPGSSSGPGSFVEKDLYGNRGEFQNEEMGNPNPIPMVNNDVQFFDSFGEAVTKTDQEPVRAPTPARHASFGSSDDAIFTMGEDVTAFGEETVDSRPRGISRTDSRTGSSLKINEADQQHQAAPRPPSRPASADASRQEARGGIHKSETQGSSKKEVRLLRAPSSSGGESDTAGPTFIEMLKSTKKPPQPASQLDDMSESGPGGKGAKKKGKKGRQIDPSLLGFKVHSNRIMMGEIQRPDE</sequence>
<dbReference type="SMART" id="SM00444">
    <property type="entry name" value="GYF"/>
    <property type="match status" value="1"/>
</dbReference>
<comment type="caution">
    <text evidence="4">The sequence shown here is derived from an EMBL/GenBank/DDBJ whole genome shotgun (WGS) entry which is preliminary data.</text>
</comment>
<feature type="compositionally biased region" description="Basic and acidic residues" evidence="2">
    <location>
        <begin position="77"/>
        <end position="88"/>
    </location>
</feature>
<keyword evidence="1" id="KW-0175">Coiled coil</keyword>
<feature type="compositionally biased region" description="Basic and acidic residues" evidence="2">
    <location>
        <begin position="1260"/>
        <end position="1283"/>
    </location>
</feature>
<feature type="compositionally biased region" description="Basic and acidic residues" evidence="2">
    <location>
        <begin position="1"/>
        <end position="10"/>
    </location>
</feature>
<feature type="compositionally biased region" description="Basic and acidic residues" evidence="2">
    <location>
        <begin position="1217"/>
        <end position="1229"/>
    </location>
</feature>
<dbReference type="Gene3D" id="3.30.1490.40">
    <property type="match status" value="1"/>
</dbReference>
<evidence type="ECO:0000259" key="3">
    <source>
        <dbReference type="PROSITE" id="PS50829"/>
    </source>
</evidence>
<feature type="region of interest" description="Disordered" evidence="2">
    <location>
        <begin position="1179"/>
        <end position="1199"/>
    </location>
</feature>
<evidence type="ECO:0000313" key="5">
    <source>
        <dbReference type="Proteomes" id="UP001210211"/>
    </source>
</evidence>
<reference evidence="4 5" key="1">
    <citation type="journal article" date="2022" name="Cell">
        <title>Repeat-based holocentromeres influence genome architecture and karyotype evolution.</title>
        <authorList>
            <person name="Hofstatter P.G."/>
            <person name="Thangavel G."/>
            <person name="Lux T."/>
            <person name="Neumann P."/>
            <person name="Vondrak T."/>
            <person name="Novak P."/>
            <person name="Zhang M."/>
            <person name="Costa L."/>
            <person name="Castellani M."/>
            <person name="Scott A."/>
            <person name="Toegelov H."/>
            <person name="Fuchs J."/>
            <person name="Mata-Sucre Y."/>
            <person name="Dias Y."/>
            <person name="Vanzela A.L.L."/>
            <person name="Huettel B."/>
            <person name="Almeida C.C.S."/>
            <person name="Simkova H."/>
            <person name="Souza G."/>
            <person name="Pedrosa-Harand A."/>
            <person name="Macas J."/>
            <person name="Mayer K.F.X."/>
            <person name="Houben A."/>
            <person name="Marques A."/>
        </authorList>
    </citation>
    <scope>NUCLEOTIDE SEQUENCE [LARGE SCALE GENOMIC DNA]</scope>
    <source>
        <strain evidence="4">RhyTen1mFocal</strain>
    </source>
</reference>
<keyword evidence="5" id="KW-1185">Reference proteome</keyword>
<name>A0AAD6A2R4_9POAL</name>
<feature type="region of interest" description="Disordered" evidence="2">
    <location>
        <begin position="925"/>
        <end position="944"/>
    </location>
</feature>
<feature type="region of interest" description="Disordered" evidence="2">
    <location>
        <begin position="1213"/>
        <end position="1365"/>
    </location>
</feature>
<dbReference type="PROSITE" id="PS50829">
    <property type="entry name" value="GYF"/>
    <property type="match status" value="1"/>
</dbReference>
<feature type="region of interest" description="Disordered" evidence="2">
    <location>
        <begin position="599"/>
        <end position="631"/>
    </location>
</feature>
<gene>
    <name evidence="4" type="ORF">LUZ61_012250</name>
</gene>
<feature type="compositionally biased region" description="Low complexity" evidence="2">
    <location>
        <begin position="675"/>
        <end position="685"/>
    </location>
</feature>
<proteinExistence type="predicted"/>
<organism evidence="4 5">
    <name type="scientific">Rhynchospora tenuis</name>
    <dbReference type="NCBI Taxonomy" id="198213"/>
    <lineage>
        <taxon>Eukaryota</taxon>
        <taxon>Viridiplantae</taxon>
        <taxon>Streptophyta</taxon>
        <taxon>Embryophyta</taxon>
        <taxon>Tracheophyta</taxon>
        <taxon>Spermatophyta</taxon>
        <taxon>Magnoliopsida</taxon>
        <taxon>Liliopsida</taxon>
        <taxon>Poales</taxon>
        <taxon>Cyperaceae</taxon>
        <taxon>Cyperoideae</taxon>
        <taxon>Rhynchosporeae</taxon>
        <taxon>Rhynchospora</taxon>
    </lineage>
</organism>
<feature type="region of interest" description="Disordered" evidence="2">
    <location>
        <begin position="60"/>
        <end position="259"/>
    </location>
</feature>
<protein>
    <recommendedName>
        <fullName evidence="3">GYF domain-containing protein</fullName>
    </recommendedName>
</protein>
<feature type="region of interest" description="Disordered" evidence="2">
    <location>
        <begin position="1"/>
        <end position="28"/>
    </location>
</feature>
<evidence type="ECO:0000313" key="4">
    <source>
        <dbReference type="EMBL" id="KAJ3708545.1"/>
    </source>
</evidence>
<feature type="compositionally biased region" description="Basic and acidic residues" evidence="2">
    <location>
        <begin position="98"/>
        <end position="122"/>
    </location>
</feature>
<feature type="compositionally biased region" description="Basic and acidic residues" evidence="2">
    <location>
        <begin position="140"/>
        <end position="169"/>
    </location>
</feature>
<feature type="region of interest" description="Disordered" evidence="2">
    <location>
        <begin position="675"/>
        <end position="697"/>
    </location>
</feature>
<dbReference type="SUPFAM" id="SSF55277">
    <property type="entry name" value="GYF domain"/>
    <property type="match status" value="1"/>
</dbReference>
<evidence type="ECO:0000256" key="2">
    <source>
        <dbReference type="SAM" id="MobiDB-lite"/>
    </source>
</evidence>
<dbReference type="Pfam" id="PF02213">
    <property type="entry name" value="GYF"/>
    <property type="match status" value="1"/>
</dbReference>
<accession>A0AAD6A2R4</accession>
<feature type="compositionally biased region" description="Polar residues" evidence="2">
    <location>
        <begin position="602"/>
        <end position="626"/>
    </location>
</feature>
<feature type="coiled-coil region" evidence="1">
    <location>
        <begin position="763"/>
        <end position="835"/>
    </location>
</feature>
<dbReference type="InterPro" id="IPR003169">
    <property type="entry name" value="GYF"/>
</dbReference>
<dbReference type="InterPro" id="IPR035445">
    <property type="entry name" value="GYF-like_dom_sf"/>
</dbReference>
<evidence type="ECO:0000256" key="1">
    <source>
        <dbReference type="SAM" id="Coils"/>
    </source>
</evidence>
<feature type="domain" description="GYF" evidence="3">
    <location>
        <begin position="450"/>
        <end position="501"/>
    </location>
</feature>
<dbReference type="CDD" id="cd00072">
    <property type="entry name" value="GYF"/>
    <property type="match status" value="1"/>
</dbReference>
<feature type="coiled-coil region" evidence="1">
    <location>
        <begin position="978"/>
        <end position="1008"/>
    </location>
</feature>